<comment type="catalytic activity">
    <reaction evidence="7">
        <text>DNA(n) + a 2'-deoxyribonucleoside 5'-triphosphate = DNA(n+1) + diphosphate</text>
        <dbReference type="Rhea" id="RHEA:22508"/>
        <dbReference type="Rhea" id="RHEA-COMP:17339"/>
        <dbReference type="Rhea" id="RHEA-COMP:17340"/>
        <dbReference type="ChEBI" id="CHEBI:33019"/>
        <dbReference type="ChEBI" id="CHEBI:61560"/>
        <dbReference type="ChEBI" id="CHEBI:173112"/>
        <dbReference type="EC" id="2.7.7.7"/>
    </reaction>
</comment>
<name>A0A4R0PK04_9HYPH</name>
<comment type="similarity">
    <text evidence="6">Belongs to the DNA polymerase HolA subunit family.</text>
</comment>
<dbReference type="InterPro" id="IPR008921">
    <property type="entry name" value="DNA_pol3_clamp-load_cplx_C"/>
</dbReference>
<evidence type="ECO:0000313" key="8">
    <source>
        <dbReference type="EMBL" id="TCD15979.1"/>
    </source>
</evidence>
<keyword evidence="3" id="KW-0548">Nucleotidyltransferase</keyword>
<evidence type="ECO:0000256" key="1">
    <source>
        <dbReference type="ARBA" id="ARBA00012417"/>
    </source>
</evidence>
<dbReference type="EMBL" id="SJST01000001">
    <property type="protein sequence ID" value="TCD15979.1"/>
    <property type="molecule type" value="Genomic_DNA"/>
</dbReference>
<proteinExistence type="inferred from homology"/>
<keyword evidence="5" id="KW-0239">DNA-directed DNA polymerase</keyword>
<dbReference type="Gene3D" id="3.40.50.300">
    <property type="entry name" value="P-loop containing nucleotide triphosphate hydrolases"/>
    <property type="match status" value="1"/>
</dbReference>
<dbReference type="Gene3D" id="1.20.272.10">
    <property type="match status" value="1"/>
</dbReference>
<dbReference type="NCBIfam" id="TIGR01128">
    <property type="entry name" value="holA"/>
    <property type="match status" value="1"/>
</dbReference>
<evidence type="ECO:0000256" key="2">
    <source>
        <dbReference type="ARBA" id="ARBA00022679"/>
    </source>
</evidence>
<organism evidence="8 9">
    <name type="scientific">Oricola cellulosilytica</name>
    <dbReference type="NCBI Taxonomy" id="1429082"/>
    <lineage>
        <taxon>Bacteria</taxon>
        <taxon>Pseudomonadati</taxon>
        <taxon>Pseudomonadota</taxon>
        <taxon>Alphaproteobacteria</taxon>
        <taxon>Hyphomicrobiales</taxon>
        <taxon>Ahrensiaceae</taxon>
        <taxon>Oricola</taxon>
    </lineage>
</organism>
<evidence type="ECO:0000256" key="4">
    <source>
        <dbReference type="ARBA" id="ARBA00022705"/>
    </source>
</evidence>
<evidence type="ECO:0000256" key="7">
    <source>
        <dbReference type="ARBA" id="ARBA00049244"/>
    </source>
</evidence>
<evidence type="ECO:0000256" key="5">
    <source>
        <dbReference type="ARBA" id="ARBA00022932"/>
    </source>
</evidence>
<dbReference type="InterPro" id="IPR027417">
    <property type="entry name" value="P-loop_NTPase"/>
</dbReference>
<keyword evidence="4" id="KW-0235">DNA replication</keyword>
<protein>
    <recommendedName>
        <fullName evidence="1">DNA-directed DNA polymerase</fullName>
        <ecNumber evidence="1">2.7.7.7</ecNumber>
    </recommendedName>
</protein>
<comment type="caution">
    <text evidence="8">The sequence shown here is derived from an EMBL/GenBank/DDBJ whole genome shotgun (WGS) entry which is preliminary data.</text>
</comment>
<dbReference type="GO" id="GO:0003677">
    <property type="term" value="F:DNA binding"/>
    <property type="evidence" value="ECO:0007669"/>
    <property type="project" value="InterPro"/>
</dbReference>
<reference evidence="8 9" key="1">
    <citation type="journal article" date="2015" name="Antonie Van Leeuwenhoek">
        <title>Oricola cellulosilytica gen. nov., sp. nov., a cellulose-degrading bacterium of the family Phyllobacteriaceae isolated from surface seashore water, and emended descriptions of Mesorhizobium loti and Phyllobacterium myrsinacearum.</title>
        <authorList>
            <person name="Hameed A."/>
            <person name="Shahina M."/>
            <person name="Lai W.A."/>
            <person name="Lin S.Y."/>
            <person name="Young L.S."/>
            <person name="Liu Y.C."/>
            <person name="Hsu Y.H."/>
            <person name="Young C.C."/>
        </authorList>
    </citation>
    <scope>NUCLEOTIDE SEQUENCE [LARGE SCALE GENOMIC DNA]</scope>
    <source>
        <strain evidence="8 9">KCTC 52183</strain>
    </source>
</reference>
<evidence type="ECO:0000256" key="6">
    <source>
        <dbReference type="ARBA" id="ARBA00034754"/>
    </source>
</evidence>
<dbReference type="InterPro" id="IPR005790">
    <property type="entry name" value="DNA_polIII_delta"/>
</dbReference>
<keyword evidence="9" id="KW-1185">Reference proteome</keyword>
<dbReference type="PANTHER" id="PTHR34388">
    <property type="entry name" value="DNA POLYMERASE III SUBUNIT DELTA"/>
    <property type="match status" value="1"/>
</dbReference>
<dbReference type="EC" id="2.7.7.7" evidence="1"/>
<dbReference type="GO" id="GO:0009360">
    <property type="term" value="C:DNA polymerase III complex"/>
    <property type="evidence" value="ECO:0007669"/>
    <property type="project" value="TreeGrafter"/>
</dbReference>
<dbReference type="GO" id="GO:0003887">
    <property type="term" value="F:DNA-directed DNA polymerase activity"/>
    <property type="evidence" value="ECO:0007669"/>
    <property type="project" value="UniProtKB-KW"/>
</dbReference>
<dbReference type="Proteomes" id="UP000291301">
    <property type="component" value="Unassembled WGS sequence"/>
</dbReference>
<gene>
    <name evidence="8" type="ORF">E0D97_00610</name>
</gene>
<dbReference type="Gene3D" id="1.10.8.60">
    <property type="match status" value="1"/>
</dbReference>
<dbReference type="PANTHER" id="PTHR34388:SF1">
    <property type="entry name" value="DNA POLYMERASE III SUBUNIT DELTA"/>
    <property type="match status" value="1"/>
</dbReference>
<dbReference type="SUPFAM" id="SSF48019">
    <property type="entry name" value="post-AAA+ oligomerization domain-like"/>
    <property type="match status" value="1"/>
</dbReference>
<dbReference type="SUPFAM" id="SSF52540">
    <property type="entry name" value="P-loop containing nucleoside triphosphate hydrolases"/>
    <property type="match status" value="1"/>
</dbReference>
<keyword evidence="2" id="KW-0808">Transferase</keyword>
<evidence type="ECO:0000256" key="3">
    <source>
        <dbReference type="ARBA" id="ARBA00022695"/>
    </source>
</evidence>
<accession>A0A4R0PK04</accession>
<dbReference type="OrthoDB" id="9804983at2"/>
<dbReference type="RefSeq" id="WP_131564426.1">
    <property type="nucleotide sequence ID" value="NZ_JAINFK010000001.1"/>
</dbReference>
<dbReference type="GO" id="GO:0006261">
    <property type="term" value="P:DNA-templated DNA replication"/>
    <property type="evidence" value="ECO:0007669"/>
    <property type="project" value="TreeGrafter"/>
</dbReference>
<dbReference type="AlphaFoldDB" id="A0A4R0PK04"/>
<sequence length="345" mass="37540">MAELKAGDVERYLHNPDSSHSLFLVYGPDRGLVSERAEFLARKSGIDLNDAFSVIKLDASELVGDPARLTDEAYTVAMFGGDRLIWLRNVGSHKEISAVISGLLTDPPEAVNVIIEAGDLKKGTALRAIVEKSKAGVTLPCYSDSPQGLNALIDSAVAESGKRLSTDARRYIQEHIGGDRRASRGELEKLMLYARNEDEITLEMARACMGDASAISFDDVVDAVIIGDLPAFDSAMQAFVSAGSNPAPLLAAAIRQFQQLDVLRSEMDISRRSPASVIATARPPVFFSRRKTVESALSRWTHIGIRNALKRLQECTLESRMKSALSVAIARTTLLAITIQSARRR</sequence>
<evidence type="ECO:0000313" key="9">
    <source>
        <dbReference type="Proteomes" id="UP000291301"/>
    </source>
</evidence>